<dbReference type="EMBL" id="JAFBEB010000007">
    <property type="protein sequence ID" value="MBM7590824.1"/>
    <property type="molecule type" value="Genomic_DNA"/>
</dbReference>
<dbReference type="InterPro" id="IPR055338">
    <property type="entry name" value="YqfX-like"/>
</dbReference>
<evidence type="ECO:0008006" key="5">
    <source>
        <dbReference type="Google" id="ProtNLM"/>
    </source>
</evidence>
<name>A0A939BUV6_9BACL</name>
<reference evidence="3" key="1">
    <citation type="submission" date="2021-01" db="EMBL/GenBank/DDBJ databases">
        <title>Genomic Encyclopedia of Type Strains, Phase IV (KMG-IV): sequencing the most valuable type-strain genomes for metagenomic binning, comparative biology and taxonomic classification.</title>
        <authorList>
            <person name="Goeker M."/>
        </authorList>
    </citation>
    <scope>NUCLEOTIDE SEQUENCE</scope>
    <source>
        <strain evidence="3">DSM 25523</strain>
    </source>
</reference>
<evidence type="ECO:0000256" key="2">
    <source>
        <dbReference type="SAM" id="Phobius"/>
    </source>
</evidence>
<comment type="caution">
    <text evidence="3">The sequence shown here is derived from an EMBL/GenBank/DDBJ whole genome shotgun (WGS) entry which is preliminary data.</text>
</comment>
<feature type="compositionally biased region" description="Low complexity" evidence="1">
    <location>
        <begin position="77"/>
        <end position="94"/>
    </location>
</feature>
<feature type="region of interest" description="Disordered" evidence="1">
    <location>
        <begin position="1"/>
        <end position="192"/>
    </location>
</feature>
<dbReference type="Proteomes" id="UP000717624">
    <property type="component" value="Unassembled WGS sequence"/>
</dbReference>
<evidence type="ECO:0000313" key="3">
    <source>
        <dbReference type="EMBL" id="MBM7590824.1"/>
    </source>
</evidence>
<evidence type="ECO:0000313" key="4">
    <source>
        <dbReference type="Proteomes" id="UP000717624"/>
    </source>
</evidence>
<keyword evidence="2" id="KW-1133">Transmembrane helix</keyword>
<protein>
    <recommendedName>
        <fullName evidence="5">DUF4190 domain-containing protein</fullName>
    </recommendedName>
</protein>
<feature type="transmembrane region" description="Helical" evidence="2">
    <location>
        <begin position="238"/>
        <end position="269"/>
    </location>
</feature>
<feature type="compositionally biased region" description="Low complexity" evidence="1">
    <location>
        <begin position="128"/>
        <end position="141"/>
    </location>
</feature>
<accession>A0A939BUV6</accession>
<keyword evidence="4" id="KW-1185">Reference proteome</keyword>
<feature type="transmembrane region" description="Helical" evidence="2">
    <location>
        <begin position="276"/>
        <end position="298"/>
    </location>
</feature>
<keyword evidence="2" id="KW-0812">Transmembrane</keyword>
<feature type="compositionally biased region" description="Polar residues" evidence="1">
    <location>
        <begin position="1"/>
        <end position="10"/>
    </location>
</feature>
<proteinExistence type="predicted"/>
<dbReference type="PANTHER" id="PTHR40040:SF1">
    <property type="entry name" value="MEMBRANE PROTEIN"/>
    <property type="match status" value="1"/>
</dbReference>
<organism evidence="3 4">
    <name type="scientific">Brevibacillus fulvus</name>
    <dbReference type="NCBI Taxonomy" id="1125967"/>
    <lineage>
        <taxon>Bacteria</taxon>
        <taxon>Bacillati</taxon>
        <taxon>Bacillota</taxon>
        <taxon>Bacilli</taxon>
        <taxon>Bacillales</taxon>
        <taxon>Paenibacillaceae</taxon>
        <taxon>Brevibacillus</taxon>
    </lineage>
</organism>
<dbReference type="PANTHER" id="PTHR40040">
    <property type="entry name" value="SMALL HYDROPHOBIC PROTEIN-RELATED"/>
    <property type="match status" value="1"/>
</dbReference>
<gene>
    <name evidence="3" type="ORF">JOD01_002434</name>
</gene>
<feature type="compositionally biased region" description="Polar residues" evidence="1">
    <location>
        <begin position="178"/>
        <end position="192"/>
    </location>
</feature>
<keyword evidence="2" id="KW-0472">Membrane</keyword>
<dbReference type="AlphaFoldDB" id="A0A939BUV6"/>
<dbReference type="RefSeq" id="WP_204518567.1">
    <property type="nucleotide sequence ID" value="NZ_BAABIN010000016.1"/>
</dbReference>
<feature type="compositionally biased region" description="Polar residues" evidence="1">
    <location>
        <begin position="95"/>
        <end position="110"/>
    </location>
</feature>
<sequence length="301" mass="32506">MANDQQNRCNAEQKEDGQRCELSVSQNKMDTEFAGDSWTRAAFDTEATGDKGNLEYEPNGKMTYNPETYTESYQGENSSQQNNHAQQSNSAQMQTFGQQGQDTPTANANAYTPFPVNGNDDQASQREAVQAATPSAQPTAANVNESTKYETANEFAPPSFTATNSSGAANSSAASASVQQSQKQETAVNKQDNTLYETAAEFAPPTFDRSTVTRAERQTENINQAAENQQAKSPASGLGWTALGVSLLALFFMPYLSGPVGIVLGYLAFRRNARTLGTWAMIVGALAIIGAFLVYPYYTAR</sequence>
<feature type="compositionally biased region" description="Low complexity" evidence="1">
    <location>
        <begin position="161"/>
        <end position="177"/>
    </location>
</feature>
<feature type="compositionally biased region" description="Polar residues" evidence="1">
    <location>
        <begin position="65"/>
        <end position="76"/>
    </location>
</feature>
<evidence type="ECO:0000256" key="1">
    <source>
        <dbReference type="SAM" id="MobiDB-lite"/>
    </source>
</evidence>